<keyword evidence="3" id="KW-1185">Reference proteome</keyword>
<dbReference type="Proteomes" id="UP001566132">
    <property type="component" value="Unassembled WGS sequence"/>
</dbReference>
<feature type="compositionally biased region" description="Acidic residues" evidence="1">
    <location>
        <begin position="22"/>
        <end position="45"/>
    </location>
</feature>
<dbReference type="EMBL" id="JBDJPC010000007">
    <property type="protein sequence ID" value="KAL1493793.1"/>
    <property type="molecule type" value="Genomic_DNA"/>
</dbReference>
<sequence>MNDNYEDNEENAIEQDKNGNDNENEQDREEVNDVQNEEENEDQAEMEAIPCSSKESLILTARKDAHYNLAKQAIRMKKTSDRSHPPLKVADNVTVPIPDVDKAKADLRNIIGVILEVTSAQLYKIGTRDGILDKLYCRKVGVRWLYREVYSPGRGAKNINHVKDCCKKICYWNWTRLFTMSLL</sequence>
<reference evidence="2 3" key="1">
    <citation type="submission" date="2024-05" db="EMBL/GenBank/DDBJ databases">
        <title>Genetic variation in Jamaican populations of the coffee berry borer (Hypothenemus hampei).</title>
        <authorList>
            <person name="Errbii M."/>
            <person name="Myrie A."/>
        </authorList>
    </citation>
    <scope>NUCLEOTIDE SEQUENCE [LARGE SCALE GENOMIC DNA]</scope>
    <source>
        <strain evidence="2">JA-Hopewell-2020-01-JO</strain>
        <tissue evidence="2">Whole body</tissue>
    </source>
</reference>
<comment type="caution">
    <text evidence="2">The sequence shown here is derived from an EMBL/GenBank/DDBJ whole genome shotgun (WGS) entry which is preliminary data.</text>
</comment>
<protein>
    <submittedName>
        <fullName evidence="2">Uncharacterized protein</fullName>
    </submittedName>
</protein>
<evidence type="ECO:0000313" key="2">
    <source>
        <dbReference type="EMBL" id="KAL1493793.1"/>
    </source>
</evidence>
<dbReference type="AlphaFoldDB" id="A0ABD1EIN2"/>
<proteinExistence type="predicted"/>
<feature type="region of interest" description="Disordered" evidence="1">
    <location>
        <begin position="1"/>
        <end position="51"/>
    </location>
</feature>
<feature type="compositionally biased region" description="Acidic residues" evidence="1">
    <location>
        <begin position="1"/>
        <end position="13"/>
    </location>
</feature>
<name>A0ABD1EIN2_HYPHA</name>
<evidence type="ECO:0000313" key="3">
    <source>
        <dbReference type="Proteomes" id="UP001566132"/>
    </source>
</evidence>
<organism evidence="2 3">
    <name type="scientific">Hypothenemus hampei</name>
    <name type="common">Coffee berry borer</name>
    <dbReference type="NCBI Taxonomy" id="57062"/>
    <lineage>
        <taxon>Eukaryota</taxon>
        <taxon>Metazoa</taxon>
        <taxon>Ecdysozoa</taxon>
        <taxon>Arthropoda</taxon>
        <taxon>Hexapoda</taxon>
        <taxon>Insecta</taxon>
        <taxon>Pterygota</taxon>
        <taxon>Neoptera</taxon>
        <taxon>Endopterygota</taxon>
        <taxon>Coleoptera</taxon>
        <taxon>Polyphaga</taxon>
        <taxon>Cucujiformia</taxon>
        <taxon>Curculionidae</taxon>
        <taxon>Scolytinae</taxon>
        <taxon>Hypothenemus</taxon>
    </lineage>
</organism>
<evidence type="ECO:0000256" key="1">
    <source>
        <dbReference type="SAM" id="MobiDB-lite"/>
    </source>
</evidence>
<gene>
    <name evidence="2" type="ORF">ABEB36_009482</name>
</gene>
<accession>A0ABD1EIN2</accession>